<dbReference type="Gene3D" id="3.40.718.10">
    <property type="entry name" value="Isopropylmalate Dehydrogenase"/>
    <property type="match status" value="1"/>
</dbReference>
<comment type="similarity">
    <text evidence="10">Belongs to the PlsX family.</text>
</comment>
<comment type="subunit">
    <text evidence="9 10">Homodimer. Probably interacts with PlsY.</text>
</comment>
<dbReference type="EC" id="2.3.1.274" evidence="8 10"/>
<dbReference type="GO" id="GO:0005737">
    <property type="term" value="C:cytoplasm"/>
    <property type="evidence" value="ECO:0007669"/>
    <property type="project" value="UniProtKB-SubCell"/>
</dbReference>
<organism evidence="11 12">
    <name type="scientific">Aquella oligotrophica</name>
    <dbReference type="NCBI Taxonomy" id="2067065"/>
    <lineage>
        <taxon>Bacteria</taxon>
        <taxon>Pseudomonadati</taxon>
        <taxon>Pseudomonadota</taxon>
        <taxon>Betaproteobacteria</taxon>
        <taxon>Neisseriales</taxon>
        <taxon>Neisseriaceae</taxon>
        <taxon>Aquella</taxon>
    </lineage>
</organism>
<evidence type="ECO:0000256" key="1">
    <source>
        <dbReference type="ARBA" id="ARBA00001232"/>
    </source>
</evidence>
<comment type="pathway">
    <text evidence="10">Lipid metabolism; phospholipid metabolism.</text>
</comment>
<dbReference type="RefSeq" id="WP_102950770.1">
    <property type="nucleotide sequence ID" value="NZ_CP024847.1"/>
</dbReference>
<dbReference type="Proteomes" id="UP000236655">
    <property type="component" value="Chromosome"/>
</dbReference>
<dbReference type="PIRSF" id="PIRSF002465">
    <property type="entry name" value="Phsphlp_syn_PlsX"/>
    <property type="match status" value="1"/>
</dbReference>
<evidence type="ECO:0000256" key="8">
    <source>
        <dbReference type="ARBA" id="ARBA00024069"/>
    </source>
</evidence>
<dbReference type="NCBIfam" id="TIGR00182">
    <property type="entry name" value="plsX"/>
    <property type="match status" value="1"/>
</dbReference>
<dbReference type="EMBL" id="CP024847">
    <property type="protein sequence ID" value="AUR51471.1"/>
    <property type="molecule type" value="Genomic_DNA"/>
</dbReference>
<sequence>MAIILSVDAMGGDHGVNITIPACLRFLSESFDLKLILVGDRDAIYSQVGDRLSQYSDRIEVIHTTQVVGMDEAPQSAMRSKKDSSMRVAINQVQTGKAHGVVSAGNTGALMATARYVLRTMDGIDRPAIAKLMPTMKGETCMLDLGANVECTPEHLLQFGVMGAQLMRGVVGKSTPTVGILNIGSEDIKGNETVKKAAELLKNSNLNFYGNVEGNDIFKGIVDVVVTDGFTGNVSLKTAEGIAKMIAFSLKEEFSRNIFSKLIALASLPVLKRIKKRVDPSKYNGAVLLGLNGLVIKSHGGADVDGFYYALKQAHHEVEVGVIGLLREYLEQNKGMLEKDEELLEFKDLSSL</sequence>
<evidence type="ECO:0000256" key="2">
    <source>
        <dbReference type="ARBA" id="ARBA00022490"/>
    </source>
</evidence>
<keyword evidence="2 10" id="KW-0963">Cytoplasm</keyword>
<dbReference type="AlphaFoldDB" id="A0A2I7N4W5"/>
<dbReference type="HAMAP" id="MF_00019">
    <property type="entry name" value="PlsX"/>
    <property type="match status" value="1"/>
</dbReference>
<dbReference type="OrthoDB" id="9806408at2"/>
<dbReference type="Pfam" id="PF02504">
    <property type="entry name" value="FA_synthesis"/>
    <property type="match status" value="1"/>
</dbReference>
<dbReference type="GO" id="GO:0008654">
    <property type="term" value="P:phospholipid biosynthetic process"/>
    <property type="evidence" value="ECO:0007669"/>
    <property type="project" value="UniProtKB-KW"/>
</dbReference>
<evidence type="ECO:0000256" key="7">
    <source>
        <dbReference type="ARBA" id="ARBA00023264"/>
    </source>
</evidence>
<keyword evidence="3 10" id="KW-0444">Lipid biosynthesis</keyword>
<keyword evidence="5 10" id="KW-0443">Lipid metabolism</keyword>
<dbReference type="PANTHER" id="PTHR30100">
    <property type="entry name" value="FATTY ACID/PHOSPHOLIPID SYNTHESIS PROTEIN PLSX"/>
    <property type="match status" value="1"/>
</dbReference>
<keyword evidence="6 10" id="KW-0594">Phospholipid biosynthesis</keyword>
<keyword evidence="12" id="KW-1185">Reference proteome</keyword>
<dbReference type="SUPFAM" id="SSF53659">
    <property type="entry name" value="Isocitrate/Isopropylmalate dehydrogenase-like"/>
    <property type="match status" value="1"/>
</dbReference>
<accession>A0A2I7N4W5</accession>
<evidence type="ECO:0000313" key="11">
    <source>
        <dbReference type="EMBL" id="AUR51471.1"/>
    </source>
</evidence>
<dbReference type="PANTHER" id="PTHR30100:SF1">
    <property type="entry name" value="PHOSPHATE ACYLTRANSFERASE"/>
    <property type="match status" value="1"/>
</dbReference>
<gene>
    <name evidence="10" type="primary">plsX</name>
    <name evidence="11" type="ORF">CUN60_03925</name>
</gene>
<keyword evidence="7 10" id="KW-1208">Phospholipid metabolism</keyword>
<dbReference type="GO" id="GO:0006633">
    <property type="term" value="P:fatty acid biosynthetic process"/>
    <property type="evidence" value="ECO:0007669"/>
    <property type="project" value="UniProtKB-UniRule"/>
</dbReference>
<protein>
    <recommendedName>
        <fullName evidence="8 10">Phosphate acyltransferase</fullName>
        <ecNumber evidence="8 10">2.3.1.274</ecNumber>
    </recommendedName>
    <alternativeName>
        <fullName evidence="10">Acyl-ACP phosphotransacylase</fullName>
    </alternativeName>
    <alternativeName>
        <fullName evidence="10">Acyl-[acyl-carrier-protein]--phosphate acyltransferase</fullName>
    </alternativeName>
    <alternativeName>
        <fullName evidence="10">Phosphate-acyl-ACP acyltransferase</fullName>
    </alternativeName>
</protein>
<comment type="subcellular location">
    <subcellularLocation>
        <location evidence="10">Cytoplasm</location>
    </subcellularLocation>
    <text evidence="10">Associated with the membrane possibly through PlsY.</text>
</comment>
<dbReference type="UniPathway" id="UPA00085"/>
<evidence type="ECO:0000256" key="5">
    <source>
        <dbReference type="ARBA" id="ARBA00023098"/>
    </source>
</evidence>
<dbReference type="KEGG" id="nba:CUN60_03925"/>
<evidence type="ECO:0000256" key="6">
    <source>
        <dbReference type="ARBA" id="ARBA00023209"/>
    </source>
</evidence>
<comment type="function">
    <text evidence="10">Catalyzes the reversible formation of acyl-phosphate (acyl-PO(4)) from acyl-[acyl-carrier-protein] (acyl-ACP). This enzyme utilizes acyl-ACP as fatty acyl donor, but not acyl-CoA.</text>
</comment>
<dbReference type="InterPro" id="IPR003664">
    <property type="entry name" value="FA_synthesis"/>
</dbReference>
<dbReference type="InterPro" id="IPR012281">
    <property type="entry name" value="Phospholipid_synth_PlsX-like"/>
</dbReference>
<keyword evidence="4 10" id="KW-0808">Transferase</keyword>
<proteinExistence type="inferred from homology"/>
<evidence type="ECO:0000256" key="9">
    <source>
        <dbReference type="ARBA" id="ARBA00046608"/>
    </source>
</evidence>
<comment type="catalytic activity">
    <reaction evidence="1 10">
        <text>a fatty acyl-[ACP] + phosphate = an acyl phosphate + holo-[ACP]</text>
        <dbReference type="Rhea" id="RHEA:42292"/>
        <dbReference type="Rhea" id="RHEA-COMP:9685"/>
        <dbReference type="Rhea" id="RHEA-COMP:14125"/>
        <dbReference type="ChEBI" id="CHEBI:43474"/>
        <dbReference type="ChEBI" id="CHEBI:59918"/>
        <dbReference type="ChEBI" id="CHEBI:64479"/>
        <dbReference type="ChEBI" id="CHEBI:138651"/>
        <dbReference type="EC" id="2.3.1.274"/>
    </reaction>
</comment>
<name>A0A2I7N4W5_9NEIS</name>
<evidence type="ECO:0000256" key="3">
    <source>
        <dbReference type="ARBA" id="ARBA00022516"/>
    </source>
</evidence>
<keyword evidence="11" id="KW-0012">Acyltransferase</keyword>
<evidence type="ECO:0000256" key="10">
    <source>
        <dbReference type="HAMAP-Rule" id="MF_00019"/>
    </source>
</evidence>
<evidence type="ECO:0000313" key="12">
    <source>
        <dbReference type="Proteomes" id="UP000236655"/>
    </source>
</evidence>
<dbReference type="GO" id="GO:0043811">
    <property type="term" value="F:phosphate:acyl-[acyl carrier protein] acyltransferase activity"/>
    <property type="evidence" value="ECO:0007669"/>
    <property type="project" value="UniProtKB-UniRule"/>
</dbReference>
<reference evidence="12" key="1">
    <citation type="submission" date="2017-11" db="EMBL/GenBank/DDBJ databases">
        <authorList>
            <person name="Chan K.G."/>
            <person name="Lee L.S."/>
        </authorList>
    </citation>
    <scope>NUCLEOTIDE SEQUENCE [LARGE SCALE GENOMIC DNA]</scope>
    <source>
        <strain evidence="12">DSM 100970</strain>
    </source>
</reference>
<evidence type="ECO:0000256" key="4">
    <source>
        <dbReference type="ARBA" id="ARBA00022679"/>
    </source>
</evidence>